<protein>
    <submittedName>
        <fullName evidence="1">1831_t:CDS:1</fullName>
    </submittedName>
</protein>
<proteinExistence type="predicted"/>
<dbReference type="Proteomes" id="UP000789366">
    <property type="component" value="Unassembled WGS sequence"/>
</dbReference>
<accession>A0ACA9NW24</accession>
<dbReference type="EMBL" id="CAJVPW010018160">
    <property type="protein sequence ID" value="CAG8680261.1"/>
    <property type="molecule type" value="Genomic_DNA"/>
</dbReference>
<reference evidence="1" key="1">
    <citation type="submission" date="2021-06" db="EMBL/GenBank/DDBJ databases">
        <authorList>
            <person name="Kallberg Y."/>
            <person name="Tangrot J."/>
            <person name="Rosling A."/>
        </authorList>
    </citation>
    <scope>NUCLEOTIDE SEQUENCE</scope>
    <source>
        <strain evidence="1">28 12/20/2015</strain>
    </source>
</reference>
<evidence type="ECO:0000313" key="1">
    <source>
        <dbReference type="EMBL" id="CAG8680261.1"/>
    </source>
</evidence>
<sequence length="449" mass="53265">MENLDSDSISLRPVYNLIELELEEYEDNELVLDTVHDLMQFFEQANCTCRYAHNKKHIRSCYEKVGFKRFFERHFQVRALDKSELELFLKAQLMAFEITNDKLEIHKKINYRYSYNHSFPLCKPTFLKLYRINEYFLSAMQEHLQNQGITERIHGNTGHVPKIKSKVFLDSSVTFPIKLFLERYGAINGLPSPMRHKSESEPFIYLPTGCTYVSVYNDFKKHFYSENDQNEKIISYFTFRRLWQETIPHLKFQSPASDLCEVCETFKAKLLVAKSNKDEYDQIKVQYDQHYEAANRERQHYNNNINESVKNSNQRSNTLADISQIINNSAKGNTAIAYNNGLGWTWNDFSLLFQDHFRNFPNIKQYYHFRFNNSPNDIGKVYASKESGGVEVSFQLLYNHNFNAYTTLKTIRIKPMTKERKCYLYKNIRQHVDDPYKDIYCANPEETKQ</sequence>
<evidence type="ECO:0000313" key="2">
    <source>
        <dbReference type="Proteomes" id="UP000789366"/>
    </source>
</evidence>
<name>A0ACA9NW24_9GLOM</name>
<gene>
    <name evidence="1" type="ORF">SPELUC_LOCUS10117</name>
</gene>
<organism evidence="1 2">
    <name type="scientific">Cetraspora pellucida</name>
    <dbReference type="NCBI Taxonomy" id="1433469"/>
    <lineage>
        <taxon>Eukaryota</taxon>
        <taxon>Fungi</taxon>
        <taxon>Fungi incertae sedis</taxon>
        <taxon>Mucoromycota</taxon>
        <taxon>Glomeromycotina</taxon>
        <taxon>Glomeromycetes</taxon>
        <taxon>Diversisporales</taxon>
        <taxon>Gigasporaceae</taxon>
        <taxon>Cetraspora</taxon>
    </lineage>
</organism>
<comment type="caution">
    <text evidence="1">The sequence shown here is derived from an EMBL/GenBank/DDBJ whole genome shotgun (WGS) entry which is preliminary data.</text>
</comment>
<keyword evidence="2" id="KW-1185">Reference proteome</keyword>